<evidence type="ECO:0000313" key="12">
    <source>
        <dbReference type="Proteomes" id="UP000239772"/>
    </source>
</evidence>
<feature type="transmembrane region" description="Helical" evidence="8">
    <location>
        <begin position="331"/>
        <end position="357"/>
    </location>
</feature>
<feature type="domain" description="ABC3 transporter permease C-terminal" evidence="9">
    <location>
        <begin position="290"/>
        <end position="423"/>
    </location>
</feature>
<evidence type="ECO:0000259" key="10">
    <source>
        <dbReference type="Pfam" id="PF12704"/>
    </source>
</evidence>
<feature type="transmembrane region" description="Helical" evidence="8">
    <location>
        <begin position="396"/>
        <end position="413"/>
    </location>
</feature>
<evidence type="ECO:0000256" key="5">
    <source>
        <dbReference type="ARBA" id="ARBA00022692"/>
    </source>
</evidence>
<keyword evidence="5 8" id="KW-0812">Transmembrane</keyword>
<dbReference type="Pfam" id="PF12704">
    <property type="entry name" value="MacB_PCD"/>
    <property type="match status" value="1"/>
</dbReference>
<dbReference type="EMBL" id="PVZS01000030">
    <property type="protein sequence ID" value="PSC03169.1"/>
    <property type="molecule type" value="Genomic_DNA"/>
</dbReference>
<feature type="transmembrane region" description="Helical" evidence="8">
    <location>
        <begin position="287"/>
        <end position="311"/>
    </location>
</feature>
<evidence type="ECO:0000256" key="1">
    <source>
        <dbReference type="ARBA" id="ARBA00004651"/>
    </source>
</evidence>
<name>A0A2T1HNN4_9HYPH</name>
<evidence type="ECO:0000259" key="9">
    <source>
        <dbReference type="Pfam" id="PF02687"/>
    </source>
</evidence>
<evidence type="ECO:0000256" key="6">
    <source>
        <dbReference type="ARBA" id="ARBA00022989"/>
    </source>
</evidence>
<protein>
    <submittedName>
        <fullName evidence="11">Lipoprotein-releasing system transmembrane subunit LolC</fullName>
    </submittedName>
</protein>
<keyword evidence="12" id="KW-1185">Reference proteome</keyword>
<dbReference type="InterPro" id="IPR003838">
    <property type="entry name" value="ABC3_permease_C"/>
</dbReference>
<keyword evidence="4" id="KW-1003">Cell membrane</keyword>
<dbReference type="NCBIfam" id="TIGR02212">
    <property type="entry name" value="lolCE"/>
    <property type="match status" value="1"/>
</dbReference>
<dbReference type="GO" id="GO:0098797">
    <property type="term" value="C:plasma membrane protein complex"/>
    <property type="evidence" value="ECO:0007669"/>
    <property type="project" value="TreeGrafter"/>
</dbReference>
<gene>
    <name evidence="11" type="ORF">SLNSH_20245</name>
</gene>
<dbReference type="InterPro" id="IPR011925">
    <property type="entry name" value="LolCE_TM"/>
</dbReference>
<evidence type="ECO:0000256" key="8">
    <source>
        <dbReference type="SAM" id="Phobius"/>
    </source>
</evidence>
<dbReference type="Proteomes" id="UP000239772">
    <property type="component" value="Unassembled WGS sequence"/>
</dbReference>
<feature type="transmembrane region" description="Helical" evidence="8">
    <location>
        <begin position="38"/>
        <end position="64"/>
    </location>
</feature>
<dbReference type="InterPro" id="IPR051447">
    <property type="entry name" value="Lipoprotein-release_system"/>
</dbReference>
<evidence type="ECO:0000256" key="7">
    <source>
        <dbReference type="ARBA" id="ARBA00023136"/>
    </source>
</evidence>
<dbReference type="OrthoDB" id="9808461at2"/>
<comment type="similarity">
    <text evidence="2">Belongs to the ABC-4 integral membrane protein family. LolC/E subfamily.</text>
</comment>
<keyword evidence="11" id="KW-0449">Lipoprotein</keyword>
<dbReference type="PANTHER" id="PTHR30489:SF0">
    <property type="entry name" value="LIPOPROTEIN-RELEASING SYSTEM TRANSMEMBRANE PROTEIN LOLE"/>
    <property type="match status" value="1"/>
</dbReference>
<dbReference type="InterPro" id="IPR025857">
    <property type="entry name" value="MacB_PCD"/>
</dbReference>
<reference evidence="12" key="1">
    <citation type="submission" date="2018-03" db="EMBL/GenBank/DDBJ databases">
        <authorList>
            <person name="Sun L."/>
            <person name="Liu H."/>
            <person name="Chen W."/>
            <person name="Huang K."/>
            <person name="Liu W."/>
            <person name="Gao X."/>
        </authorList>
    </citation>
    <scope>NUCLEOTIDE SEQUENCE [LARGE SCALE GENOMIC DNA]</scope>
    <source>
        <strain evidence="12">SH9</strain>
    </source>
</reference>
<dbReference type="PANTHER" id="PTHR30489">
    <property type="entry name" value="LIPOPROTEIN-RELEASING SYSTEM TRANSMEMBRANE PROTEIN LOLE"/>
    <property type="match status" value="1"/>
</dbReference>
<evidence type="ECO:0000256" key="3">
    <source>
        <dbReference type="ARBA" id="ARBA00022448"/>
    </source>
</evidence>
<sequence>MKRGAVDAKKGPGGAGPFALFEWMVALRYLRARRREGFISVIAGFSFAGIMLGVATLIIVLSVMNGFRAELLNKIVGINGHVFIAGIDKPMTDYAEVTDQANGTPGVKFAFPMVEGQALASSPSAAGGVLVRGVREQDIGQIPAIGGTVKQGTLENFDKSGGVAIGRRLAEQLFIRPGDTLTLTAPKGAETPFGVAPRIKSYPVVAVFEVGMSEFDSGFVYMPLHEAQAYFNRDGDVTAIEVFLSHPDRIDEVKADLEKHISRPMILSDWRQRNKTFFGVLEVERNVMFLILMLIVLVAALNIISGLIMLVKDKSQDIAILRTMGATRGAIMRIFLITGAAIGVVGTFAGFLLGLVVSLNVEHIRAFISRMTNTNLFPAEFYFLSSLPSQVDPREVVTIVTLALILSLLATLYPSWRAARLDPVEALRYE</sequence>
<keyword evidence="3" id="KW-0813">Transport</keyword>
<dbReference type="Pfam" id="PF02687">
    <property type="entry name" value="FtsX"/>
    <property type="match status" value="1"/>
</dbReference>
<comment type="caution">
    <text evidence="11">The sequence shown here is derived from an EMBL/GenBank/DDBJ whole genome shotgun (WGS) entry which is preliminary data.</text>
</comment>
<accession>A0A2T1HNN4</accession>
<dbReference type="AlphaFoldDB" id="A0A2T1HNN4"/>
<evidence type="ECO:0000256" key="2">
    <source>
        <dbReference type="ARBA" id="ARBA00005236"/>
    </source>
</evidence>
<evidence type="ECO:0000256" key="4">
    <source>
        <dbReference type="ARBA" id="ARBA00022475"/>
    </source>
</evidence>
<proteinExistence type="inferred from homology"/>
<keyword evidence="7 8" id="KW-0472">Membrane</keyword>
<keyword evidence="6 8" id="KW-1133">Transmembrane helix</keyword>
<organism evidence="11 12">
    <name type="scientific">Alsobacter soli</name>
    <dbReference type="NCBI Taxonomy" id="2109933"/>
    <lineage>
        <taxon>Bacteria</taxon>
        <taxon>Pseudomonadati</taxon>
        <taxon>Pseudomonadota</taxon>
        <taxon>Alphaproteobacteria</taxon>
        <taxon>Hyphomicrobiales</taxon>
        <taxon>Alsobacteraceae</taxon>
        <taxon>Alsobacter</taxon>
    </lineage>
</organism>
<dbReference type="RefSeq" id="WP_106339355.1">
    <property type="nucleotide sequence ID" value="NZ_PVZS01000030.1"/>
</dbReference>
<dbReference type="GO" id="GO:0044874">
    <property type="term" value="P:lipoprotein localization to outer membrane"/>
    <property type="evidence" value="ECO:0007669"/>
    <property type="project" value="TreeGrafter"/>
</dbReference>
<evidence type="ECO:0000313" key="11">
    <source>
        <dbReference type="EMBL" id="PSC03169.1"/>
    </source>
</evidence>
<dbReference type="GO" id="GO:0042953">
    <property type="term" value="P:lipoprotein transport"/>
    <property type="evidence" value="ECO:0007669"/>
    <property type="project" value="InterPro"/>
</dbReference>
<feature type="domain" description="MacB-like periplasmic core" evidence="10">
    <location>
        <begin position="47"/>
        <end position="259"/>
    </location>
</feature>
<comment type="subcellular location">
    <subcellularLocation>
        <location evidence="1">Cell membrane</location>
        <topology evidence="1">Multi-pass membrane protein</topology>
    </subcellularLocation>
</comment>